<evidence type="ECO:0000313" key="1">
    <source>
        <dbReference type="EMBL" id="MPN63091.1"/>
    </source>
</evidence>
<dbReference type="EMBL" id="VSSQ01141991">
    <property type="protein sequence ID" value="MPN63091.1"/>
    <property type="molecule type" value="Genomic_DNA"/>
</dbReference>
<protein>
    <submittedName>
        <fullName evidence="1">Uncharacterized protein</fullName>
    </submittedName>
</protein>
<reference evidence="1" key="1">
    <citation type="submission" date="2019-08" db="EMBL/GenBank/DDBJ databases">
        <authorList>
            <person name="Kucharzyk K."/>
            <person name="Murdoch R.W."/>
            <person name="Higgins S."/>
            <person name="Loffler F."/>
        </authorList>
    </citation>
    <scope>NUCLEOTIDE SEQUENCE</scope>
</reference>
<organism evidence="1">
    <name type="scientific">bioreactor metagenome</name>
    <dbReference type="NCBI Taxonomy" id="1076179"/>
    <lineage>
        <taxon>unclassified sequences</taxon>
        <taxon>metagenomes</taxon>
        <taxon>ecological metagenomes</taxon>
    </lineage>
</organism>
<dbReference type="AlphaFoldDB" id="A0A645JHJ3"/>
<name>A0A645JHJ3_9ZZZZ</name>
<proteinExistence type="predicted"/>
<gene>
    <name evidence="1" type="ORF">SDC9_210845</name>
</gene>
<accession>A0A645JHJ3</accession>
<sequence>MTRTTGAAGKPQKGFNQLAHFICCMLDTLELHALAGGRGQGFEQQLACAGDDHQGGAQLVANIAGEQALPVECLA</sequence>
<comment type="caution">
    <text evidence="1">The sequence shown here is derived from an EMBL/GenBank/DDBJ whole genome shotgun (WGS) entry which is preliminary data.</text>
</comment>